<dbReference type="Proteomes" id="UP001341281">
    <property type="component" value="Chromosome 06"/>
</dbReference>
<dbReference type="PANTHER" id="PTHR12378">
    <property type="entry name" value="DESUMOYLATING ISOPEPTIDASE"/>
    <property type="match status" value="1"/>
</dbReference>
<dbReference type="Gene3D" id="3.90.1720.30">
    <property type="entry name" value="PPPDE domains"/>
    <property type="match status" value="1"/>
</dbReference>
<dbReference type="GO" id="GO:0101005">
    <property type="term" value="F:deubiquitinase activity"/>
    <property type="evidence" value="ECO:0007669"/>
    <property type="project" value="TreeGrafter"/>
</dbReference>
<dbReference type="PROSITE" id="PS51858">
    <property type="entry name" value="PPPDE"/>
    <property type="match status" value="1"/>
</dbReference>
<dbReference type="Pfam" id="PF05903">
    <property type="entry name" value="Peptidase_C97"/>
    <property type="match status" value="1"/>
</dbReference>
<dbReference type="EMBL" id="CP144750">
    <property type="protein sequence ID" value="WVZ79778.1"/>
    <property type="molecule type" value="Genomic_DNA"/>
</dbReference>
<evidence type="ECO:0000256" key="1">
    <source>
        <dbReference type="ARBA" id="ARBA00008140"/>
    </source>
</evidence>
<proteinExistence type="inferred from homology"/>
<dbReference type="GO" id="GO:0006508">
    <property type="term" value="P:proteolysis"/>
    <property type="evidence" value="ECO:0007669"/>
    <property type="project" value="UniProtKB-KW"/>
</dbReference>
<keyword evidence="3" id="KW-0378">Hydrolase</keyword>
<dbReference type="PANTHER" id="PTHR12378:SF80">
    <property type="entry name" value="IP06716P-RELATED"/>
    <property type="match status" value="1"/>
</dbReference>
<name>A0AAQ3TUJ1_PASNO</name>
<evidence type="ECO:0000256" key="3">
    <source>
        <dbReference type="ARBA" id="ARBA00022801"/>
    </source>
</evidence>
<organism evidence="5 6">
    <name type="scientific">Paspalum notatum var. saurae</name>
    <dbReference type="NCBI Taxonomy" id="547442"/>
    <lineage>
        <taxon>Eukaryota</taxon>
        <taxon>Viridiplantae</taxon>
        <taxon>Streptophyta</taxon>
        <taxon>Embryophyta</taxon>
        <taxon>Tracheophyta</taxon>
        <taxon>Spermatophyta</taxon>
        <taxon>Magnoliopsida</taxon>
        <taxon>Liliopsida</taxon>
        <taxon>Poales</taxon>
        <taxon>Poaceae</taxon>
        <taxon>PACMAD clade</taxon>
        <taxon>Panicoideae</taxon>
        <taxon>Andropogonodae</taxon>
        <taxon>Paspaleae</taxon>
        <taxon>Paspalinae</taxon>
        <taxon>Paspalum</taxon>
    </lineage>
</organism>
<comment type="similarity">
    <text evidence="1">Belongs to the DeSI family.</text>
</comment>
<dbReference type="SMART" id="SM01179">
    <property type="entry name" value="DUF862"/>
    <property type="match status" value="1"/>
</dbReference>
<protein>
    <recommendedName>
        <fullName evidence="4">PPPDE domain-containing protein</fullName>
    </recommendedName>
</protein>
<accession>A0AAQ3TUJ1</accession>
<keyword evidence="2" id="KW-0645">Protease</keyword>
<sequence>MGGAVSGGAAVGDAPAATTYPVALNVYDLTPINNYLHWCGLGIFHSAVEVHGSEYSFGAHDHPSSGVFEVEPKNCPGFIYRCTIFIGHTNLNSMEFREFIQRMASEYHGDTYHLISKNCNHFTDDLSTRLTGKPIPGWVNRLARLGAFCNCLLPESMRLESTETKHLADCCFSDGSNTTSNDNFDEDDLEDKHLLPTSSVGEDAIVKEATCYKWSPRVLLACPPSHARQDGHGLIGKAFQQLYGRY</sequence>
<dbReference type="InterPro" id="IPR008580">
    <property type="entry name" value="PPPDE_dom"/>
</dbReference>
<evidence type="ECO:0000313" key="5">
    <source>
        <dbReference type="EMBL" id="WVZ79778.1"/>
    </source>
</evidence>
<dbReference type="AlphaFoldDB" id="A0AAQ3TUJ1"/>
<reference evidence="5 6" key="1">
    <citation type="submission" date="2024-02" db="EMBL/GenBank/DDBJ databases">
        <title>High-quality chromosome-scale genome assembly of Pensacola bahiagrass (Paspalum notatum Flugge var. saurae).</title>
        <authorList>
            <person name="Vega J.M."/>
            <person name="Podio M."/>
            <person name="Orjuela J."/>
            <person name="Siena L.A."/>
            <person name="Pessino S.C."/>
            <person name="Combes M.C."/>
            <person name="Mariac C."/>
            <person name="Albertini E."/>
            <person name="Pupilli F."/>
            <person name="Ortiz J.P.A."/>
            <person name="Leblanc O."/>
        </authorList>
    </citation>
    <scope>NUCLEOTIDE SEQUENCE [LARGE SCALE GENOMIC DNA]</scope>
    <source>
        <strain evidence="5">R1</strain>
        <tissue evidence="5">Leaf</tissue>
    </source>
</reference>
<gene>
    <name evidence="5" type="ORF">U9M48_027318</name>
</gene>
<keyword evidence="6" id="KW-1185">Reference proteome</keyword>
<feature type="domain" description="PPPDE" evidence="4">
    <location>
        <begin position="20"/>
        <end position="157"/>
    </location>
</feature>
<dbReference type="GO" id="GO:0016579">
    <property type="term" value="P:protein deubiquitination"/>
    <property type="evidence" value="ECO:0007669"/>
    <property type="project" value="TreeGrafter"/>
</dbReference>
<evidence type="ECO:0000313" key="6">
    <source>
        <dbReference type="Proteomes" id="UP001341281"/>
    </source>
</evidence>
<dbReference type="InterPro" id="IPR042266">
    <property type="entry name" value="PPPDE_sf"/>
</dbReference>
<evidence type="ECO:0000256" key="2">
    <source>
        <dbReference type="ARBA" id="ARBA00022670"/>
    </source>
</evidence>
<feature type="non-terminal residue" evidence="5">
    <location>
        <position position="246"/>
    </location>
</feature>
<evidence type="ECO:0000259" key="4">
    <source>
        <dbReference type="PROSITE" id="PS51858"/>
    </source>
</evidence>